<dbReference type="AlphaFoldDB" id="A0A1H5Z8C9"/>
<dbReference type="Proteomes" id="UP000236740">
    <property type="component" value="Unassembled WGS sequence"/>
</dbReference>
<keyword evidence="1" id="KW-1133">Transmembrane helix</keyword>
<keyword evidence="1" id="KW-0472">Membrane</keyword>
<keyword evidence="1" id="KW-0812">Transmembrane</keyword>
<evidence type="ECO:0000256" key="1">
    <source>
        <dbReference type="SAM" id="Phobius"/>
    </source>
</evidence>
<protein>
    <submittedName>
        <fullName evidence="2">Uncharacterized protein</fullName>
    </submittedName>
</protein>
<name>A0A1H5Z8C9_9EURY</name>
<keyword evidence="3" id="KW-1185">Reference proteome</keyword>
<evidence type="ECO:0000313" key="2">
    <source>
        <dbReference type="EMBL" id="SEG32783.1"/>
    </source>
</evidence>
<evidence type="ECO:0000313" key="3">
    <source>
        <dbReference type="Proteomes" id="UP000236740"/>
    </source>
</evidence>
<proteinExistence type="predicted"/>
<gene>
    <name evidence="2" type="ORF">SAMN04488133_1901</name>
</gene>
<accession>A0A1H5Z8C9</accession>
<feature type="transmembrane region" description="Helical" evidence="1">
    <location>
        <begin position="12"/>
        <end position="36"/>
    </location>
</feature>
<dbReference type="EMBL" id="FNVN01000002">
    <property type="protein sequence ID" value="SEG32783.1"/>
    <property type="molecule type" value="Genomic_DNA"/>
</dbReference>
<sequence>MLPLASEGVALPIAETGAVILLLSLAMTVGWLYYLYR</sequence>
<organism evidence="2 3">
    <name type="scientific">Halobellus limi</name>
    <dbReference type="NCBI Taxonomy" id="699433"/>
    <lineage>
        <taxon>Archaea</taxon>
        <taxon>Methanobacteriati</taxon>
        <taxon>Methanobacteriota</taxon>
        <taxon>Stenosarchaea group</taxon>
        <taxon>Halobacteria</taxon>
        <taxon>Halobacteriales</taxon>
        <taxon>Haloferacaceae</taxon>
        <taxon>Halobellus</taxon>
    </lineage>
</organism>
<reference evidence="2 3" key="1">
    <citation type="submission" date="2016-10" db="EMBL/GenBank/DDBJ databases">
        <authorList>
            <person name="de Groot N.N."/>
        </authorList>
    </citation>
    <scope>NUCLEOTIDE SEQUENCE [LARGE SCALE GENOMIC DNA]</scope>
    <source>
        <strain evidence="2 3">CGMCC 1.10331</strain>
    </source>
</reference>